<keyword evidence="4 6" id="KW-1133">Transmembrane helix</keyword>
<evidence type="ECO:0000313" key="8">
    <source>
        <dbReference type="EMBL" id="ARX96058.1"/>
    </source>
</evidence>
<dbReference type="EMBL" id="KY083067">
    <property type="protein sequence ID" value="ARX96058.1"/>
    <property type="molecule type" value="Genomic_DNA"/>
</dbReference>
<sequence length="253" mass="29254">MKLFTSNIFLYIKENNIEIYLYHYKQYLSHIFNLQNIQNHQLNLYFVFFIGIIGGLSPCNLSIIPIYMSYILKSRLKSNFILSNILYFIGGNVVSTFLFSIISILFSQLYYSLNNHFIILFEILKIIIALNLLNIIRLQIFWPNKYTVKANYNNFNELFILGLTNGLSTISCNGPIIITIMISLIKYNNFLLSVIIFSVYTISMTIPIILSTIFLQIQNQLSIIKSLSESLILFAGSILLSNSIFQLLSILKY</sequence>
<dbReference type="RefSeq" id="YP_009402704.1">
    <property type="nucleotide sequence ID" value="NC_035350.1"/>
</dbReference>
<dbReference type="InterPro" id="IPR051790">
    <property type="entry name" value="Cytochrome_c-biogenesis_DsbD"/>
</dbReference>
<feature type="transmembrane region" description="Helical" evidence="6">
    <location>
        <begin position="231"/>
        <end position="251"/>
    </location>
</feature>
<name>A0A1Z1XB57_9RHOD</name>
<dbReference type="GO" id="GO:0017004">
    <property type="term" value="P:cytochrome complex assembly"/>
    <property type="evidence" value="ECO:0007669"/>
    <property type="project" value="InterPro"/>
</dbReference>
<dbReference type="PANTHER" id="PTHR31272:SF9">
    <property type="entry name" value="BLL1027 PROTEIN"/>
    <property type="match status" value="1"/>
</dbReference>
<evidence type="ECO:0000256" key="1">
    <source>
        <dbReference type="ARBA" id="ARBA00004141"/>
    </source>
</evidence>
<comment type="similarity">
    <text evidence="2">Belongs to the DsbD family.</text>
</comment>
<feature type="domain" description="Cytochrome C biogenesis protein transmembrane" evidence="7">
    <location>
        <begin position="44"/>
        <end position="212"/>
    </location>
</feature>
<dbReference type="PANTHER" id="PTHR31272">
    <property type="entry name" value="CYTOCHROME C-TYPE BIOGENESIS PROTEIN HI_1454-RELATED"/>
    <property type="match status" value="1"/>
</dbReference>
<evidence type="ECO:0000256" key="6">
    <source>
        <dbReference type="SAM" id="Phobius"/>
    </source>
</evidence>
<evidence type="ECO:0000259" key="7">
    <source>
        <dbReference type="Pfam" id="PF02683"/>
    </source>
</evidence>
<feature type="transmembrane region" description="Helical" evidence="6">
    <location>
        <begin position="158"/>
        <end position="184"/>
    </location>
</feature>
<dbReference type="AlphaFoldDB" id="A0A1Z1XB57"/>
<keyword evidence="8" id="KW-0934">Plastid</keyword>
<dbReference type="GeneID" id="33366731"/>
<dbReference type="GO" id="GO:0016020">
    <property type="term" value="C:membrane"/>
    <property type="evidence" value="ECO:0007669"/>
    <property type="project" value="UniProtKB-SubCell"/>
</dbReference>
<feature type="transmembrane region" description="Helical" evidence="6">
    <location>
        <begin position="85"/>
        <end position="111"/>
    </location>
</feature>
<dbReference type="Pfam" id="PF02683">
    <property type="entry name" value="DsbD_TM"/>
    <property type="match status" value="1"/>
</dbReference>
<feature type="transmembrane region" description="Helical" evidence="6">
    <location>
        <begin position="117"/>
        <end position="137"/>
    </location>
</feature>
<keyword evidence="5 6" id="KW-0472">Membrane</keyword>
<protein>
    <submittedName>
        <fullName evidence="8">Cytochrome c biogenesis protein transmembrane region</fullName>
    </submittedName>
</protein>
<proteinExistence type="inferred from homology"/>
<evidence type="ECO:0000256" key="2">
    <source>
        <dbReference type="ARBA" id="ARBA00006143"/>
    </source>
</evidence>
<keyword evidence="3 6" id="KW-0812">Transmembrane</keyword>
<reference evidence="8" key="1">
    <citation type="submission" date="2016-11" db="EMBL/GenBank/DDBJ databases">
        <title>Chloroplast genome of compsopogon caeruleus.</title>
        <authorList>
            <person name="Nan F."/>
        </authorList>
    </citation>
    <scope>NUCLEOTIDE SEQUENCE</scope>
</reference>
<keyword evidence="8" id="KW-0150">Chloroplast</keyword>
<feature type="transmembrane region" description="Helical" evidence="6">
    <location>
        <begin position="190"/>
        <end position="210"/>
    </location>
</feature>
<evidence type="ECO:0000256" key="3">
    <source>
        <dbReference type="ARBA" id="ARBA00022692"/>
    </source>
</evidence>
<feature type="transmembrane region" description="Helical" evidence="6">
    <location>
        <begin position="44"/>
        <end position="64"/>
    </location>
</feature>
<evidence type="ECO:0000256" key="4">
    <source>
        <dbReference type="ARBA" id="ARBA00022989"/>
    </source>
</evidence>
<accession>A0A1Z1XB57</accession>
<gene>
    <name evidence="8" type="primary">ccdA</name>
</gene>
<comment type="subcellular location">
    <subcellularLocation>
        <location evidence="1">Membrane</location>
        <topology evidence="1">Multi-pass membrane protein</topology>
    </subcellularLocation>
</comment>
<geneLocation type="chloroplast" evidence="8"/>
<evidence type="ECO:0000256" key="5">
    <source>
        <dbReference type="ARBA" id="ARBA00023136"/>
    </source>
</evidence>
<organism evidence="8">
    <name type="scientific">Compsopogon caeruleus</name>
    <dbReference type="NCBI Taxonomy" id="31354"/>
    <lineage>
        <taxon>Eukaryota</taxon>
        <taxon>Rhodophyta</taxon>
        <taxon>Compsopogonophyceae</taxon>
        <taxon>Compsopogonales</taxon>
        <taxon>Compsopogonaceae</taxon>
        <taxon>Compsopogon</taxon>
    </lineage>
</organism>
<dbReference type="InterPro" id="IPR003834">
    <property type="entry name" value="Cyt_c_assmbl_TM_dom"/>
</dbReference>